<name>A0AAD7I6J8_9AGAR</name>
<keyword evidence="2" id="KW-0732">Signal</keyword>
<keyword evidence="4" id="KW-1185">Reference proteome</keyword>
<evidence type="ECO:0000256" key="2">
    <source>
        <dbReference type="SAM" id="SignalP"/>
    </source>
</evidence>
<dbReference type="EMBL" id="JARKIB010000128">
    <property type="protein sequence ID" value="KAJ7735182.1"/>
    <property type="molecule type" value="Genomic_DNA"/>
</dbReference>
<feature type="region of interest" description="Disordered" evidence="1">
    <location>
        <begin position="165"/>
        <end position="186"/>
    </location>
</feature>
<feature type="chain" id="PRO_5042079350" evidence="2">
    <location>
        <begin position="27"/>
        <end position="363"/>
    </location>
</feature>
<proteinExistence type="predicted"/>
<reference evidence="3" key="1">
    <citation type="submission" date="2023-03" db="EMBL/GenBank/DDBJ databases">
        <title>Massive genome expansion in bonnet fungi (Mycena s.s.) driven by repeated elements and novel gene families across ecological guilds.</title>
        <authorList>
            <consortium name="Lawrence Berkeley National Laboratory"/>
            <person name="Harder C.B."/>
            <person name="Miyauchi S."/>
            <person name="Viragh M."/>
            <person name="Kuo A."/>
            <person name="Thoen E."/>
            <person name="Andreopoulos B."/>
            <person name="Lu D."/>
            <person name="Skrede I."/>
            <person name="Drula E."/>
            <person name="Henrissat B."/>
            <person name="Morin E."/>
            <person name="Kohler A."/>
            <person name="Barry K."/>
            <person name="LaButti K."/>
            <person name="Morin E."/>
            <person name="Salamov A."/>
            <person name="Lipzen A."/>
            <person name="Mereny Z."/>
            <person name="Hegedus B."/>
            <person name="Baldrian P."/>
            <person name="Stursova M."/>
            <person name="Weitz H."/>
            <person name="Taylor A."/>
            <person name="Grigoriev I.V."/>
            <person name="Nagy L.G."/>
            <person name="Martin F."/>
            <person name="Kauserud H."/>
        </authorList>
    </citation>
    <scope>NUCLEOTIDE SEQUENCE</scope>
    <source>
        <strain evidence="3">CBHHK182m</strain>
    </source>
</reference>
<feature type="region of interest" description="Disordered" evidence="1">
    <location>
        <begin position="121"/>
        <end position="148"/>
    </location>
</feature>
<gene>
    <name evidence="3" type="ORF">B0H16DRAFT_1731446</name>
</gene>
<dbReference type="Proteomes" id="UP001215598">
    <property type="component" value="Unassembled WGS sequence"/>
</dbReference>
<dbReference type="AlphaFoldDB" id="A0AAD7I6J8"/>
<organism evidence="3 4">
    <name type="scientific">Mycena metata</name>
    <dbReference type="NCBI Taxonomy" id="1033252"/>
    <lineage>
        <taxon>Eukaryota</taxon>
        <taxon>Fungi</taxon>
        <taxon>Dikarya</taxon>
        <taxon>Basidiomycota</taxon>
        <taxon>Agaricomycotina</taxon>
        <taxon>Agaricomycetes</taxon>
        <taxon>Agaricomycetidae</taxon>
        <taxon>Agaricales</taxon>
        <taxon>Marasmiineae</taxon>
        <taxon>Mycenaceae</taxon>
        <taxon>Mycena</taxon>
    </lineage>
</organism>
<sequence>MAYSSRLSLSILYSIFLLAASQFAHSPHIFSMDSRAHSAGYLISLPTRKSAFASRISMSTDATWAPSWALAAEEGLTVAIGDFPKRAQRRPEVGMGSRNNARLRQCVTPGRTRFDSLLRNARRPVKCRQSPRADRRSPPHRTPSHFLSALPSFSRSSYAPSCSSEDASFSEDTDCRLSSPTSTPMAQRCPSHVISECMGHTVAVRLQLAISLWALTRRHNEIDPRAVPDIKVQSTSTQGQFPSVCTARASSLDPLRRQKASTLGYIRAPARHARSSPGKQAWSVCRDPRTRDRDVPPERWLPSTRRVRGGWMVGRRRAASHTMPFRTGSYSRICGGVKLAPIIMRVVLIVCNFEIEAAPGAWL</sequence>
<evidence type="ECO:0000313" key="3">
    <source>
        <dbReference type="EMBL" id="KAJ7735182.1"/>
    </source>
</evidence>
<feature type="compositionally biased region" description="Basic and acidic residues" evidence="1">
    <location>
        <begin position="286"/>
        <end position="297"/>
    </location>
</feature>
<evidence type="ECO:0000313" key="4">
    <source>
        <dbReference type="Proteomes" id="UP001215598"/>
    </source>
</evidence>
<feature type="region of interest" description="Disordered" evidence="1">
    <location>
        <begin position="277"/>
        <end position="297"/>
    </location>
</feature>
<protein>
    <submittedName>
        <fullName evidence="3">Uncharacterized protein</fullName>
    </submittedName>
</protein>
<feature type="signal peptide" evidence="2">
    <location>
        <begin position="1"/>
        <end position="26"/>
    </location>
</feature>
<evidence type="ECO:0000256" key="1">
    <source>
        <dbReference type="SAM" id="MobiDB-lite"/>
    </source>
</evidence>
<accession>A0AAD7I6J8</accession>
<comment type="caution">
    <text evidence="3">The sequence shown here is derived from an EMBL/GenBank/DDBJ whole genome shotgun (WGS) entry which is preliminary data.</text>
</comment>
<feature type="compositionally biased region" description="Polar residues" evidence="1">
    <location>
        <begin position="176"/>
        <end position="185"/>
    </location>
</feature>